<keyword evidence="1" id="KW-0732">Signal</keyword>
<comment type="caution">
    <text evidence="3">The sequence shown here is derived from an EMBL/GenBank/DDBJ whole genome shotgun (WGS) entry which is preliminary data.</text>
</comment>
<organism evidence="3 4">
    <name type="scientific">Candidatus Abyssobacteria bacterium SURF_17</name>
    <dbReference type="NCBI Taxonomy" id="2093361"/>
    <lineage>
        <taxon>Bacteria</taxon>
        <taxon>Pseudomonadati</taxon>
        <taxon>Candidatus Hydrogenedentota</taxon>
        <taxon>Candidatus Abyssobacteria</taxon>
    </lineage>
</organism>
<dbReference type="Pfam" id="PF13462">
    <property type="entry name" value="Thioredoxin_4"/>
    <property type="match status" value="1"/>
</dbReference>
<dbReference type="SUPFAM" id="SSF109998">
    <property type="entry name" value="Triger factor/SurA peptide-binding domain-like"/>
    <property type="match status" value="1"/>
</dbReference>
<dbReference type="Proteomes" id="UP000285961">
    <property type="component" value="Unassembled WGS sequence"/>
</dbReference>
<feature type="domain" description="Thioredoxin-like fold" evidence="2">
    <location>
        <begin position="178"/>
        <end position="336"/>
    </location>
</feature>
<reference evidence="3 4" key="1">
    <citation type="journal article" date="2017" name="ISME J.">
        <title>Energy and carbon metabolisms in a deep terrestrial subsurface fluid microbial community.</title>
        <authorList>
            <person name="Momper L."/>
            <person name="Jungbluth S.P."/>
            <person name="Lee M.D."/>
            <person name="Amend J.P."/>
        </authorList>
    </citation>
    <scope>NUCLEOTIDE SEQUENCE [LARGE SCALE GENOMIC DNA]</scope>
    <source>
        <strain evidence="3">SURF_17</strain>
    </source>
</reference>
<gene>
    <name evidence="3" type="ORF">C4532_01265</name>
</gene>
<evidence type="ECO:0000259" key="2">
    <source>
        <dbReference type="Pfam" id="PF13462"/>
    </source>
</evidence>
<dbReference type="InterPro" id="IPR012336">
    <property type="entry name" value="Thioredoxin-like_fold"/>
</dbReference>
<evidence type="ECO:0000313" key="3">
    <source>
        <dbReference type="EMBL" id="RJP75042.1"/>
    </source>
</evidence>
<feature type="signal peptide" evidence="1">
    <location>
        <begin position="1"/>
        <end position="32"/>
    </location>
</feature>
<dbReference type="EMBL" id="QZKI01000008">
    <property type="protein sequence ID" value="RJP75042.1"/>
    <property type="molecule type" value="Genomic_DNA"/>
</dbReference>
<name>A0A419F929_9BACT</name>
<dbReference type="InterPro" id="IPR027304">
    <property type="entry name" value="Trigger_fact/SurA_dom_sf"/>
</dbReference>
<dbReference type="SUPFAM" id="SSF52833">
    <property type="entry name" value="Thioredoxin-like"/>
    <property type="match status" value="1"/>
</dbReference>
<protein>
    <recommendedName>
        <fullName evidence="2">Thioredoxin-like fold domain-containing protein</fullName>
    </recommendedName>
</protein>
<evidence type="ECO:0000256" key="1">
    <source>
        <dbReference type="SAM" id="SignalP"/>
    </source>
</evidence>
<evidence type="ECO:0000313" key="4">
    <source>
        <dbReference type="Proteomes" id="UP000285961"/>
    </source>
</evidence>
<proteinExistence type="predicted"/>
<dbReference type="AlphaFoldDB" id="A0A419F929"/>
<dbReference type="Gene3D" id="3.40.30.10">
    <property type="entry name" value="Glutaredoxin"/>
    <property type="match status" value="1"/>
</dbReference>
<dbReference type="InterPro" id="IPR036249">
    <property type="entry name" value="Thioredoxin-like_sf"/>
</dbReference>
<feature type="chain" id="PRO_5019365323" description="Thioredoxin-like fold domain-containing protein" evidence="1">
    <location>
        <begin position="33"/>
        <end position="354"/>
    </location>
</feature>
<sequence length="354" mass="40014">MTMKSLRTIFPTISLSLVTGLVILLASVLAQAEQDAVATLNGEPIAREQVEARAALKLYRLRWEIYDTLKTEADALVDERLLVEEAEKRHMSVDDLLRAEVDDKVQLPTDEQVDEYIKQGKIATEPSAELKGRVKLYLSERTKIQRKLDYLQELRTKADYQFLLKPPEQPRAQVSVDDDPLRGNPEAPITIIHFASFSCEHCAESAQKIQRLTEEFPGLARWVHRDFINMFDERGLRAAEAGETAHAAGKFWEFHDRIYSLGGDFELEDLGKILEEIGVSAADYVSAHDDARYILEIKHDIEDGVQAGVTSVPVIFINGQYVSGTFPYEMLRKTMEEEARHLKQSAEQADGQAP</sequence>
<accession>A0A419F929</accession>